<reference evidence="2" key="1">
    <citation type="submission" date="2011-09" db="EMBL/GenBank/DDBJ databases">
        <title>The permanent draft genome of Mucilaginibacter paludis DSM 18603.</title>
        <authorList>
            <consortium name="US DOE Joint Genome Institute (JGI-PGF)"/>
            <person name="Lucas S."/>
            <person name="Han J."/>
            <person name="Lapidus A."/>
            <person name="Bruce D."/>
            <person name="Goodwin L."/>
            <person name="Pitluck S."/>
            <person name="Peters L."/>
            <person name="Kyrpides N."/>
            <person name="Mavromatis K."/>
            <person name="Ivanova N."/>
            <person name="Mikhailova N."/>
            <person name="Held B."/>
            <person name="Detter J.C."/>
            <person name="Tapia R."/>
            <person name="Han C."/>
            <person name="Land M."/>
            <person name="Hauser L."/>
            <person name="Markowitz V."/>
            <person name="Cheng J.-F."/>
            <person name="Hugenholtz P."/>
            <person name="Woyke T."/>
            <person name="Wu D."/>
            <person name="Tindall B."/>
            <person name="Brambilla E."/>
            <person name="Klenk H.-P."/>
            <person name="Eisen J.A."/>
        </authorList>
    </citation>
    <scope>NUCLEOTIDE SEQUENCE [LARGE SCALE GENOMIC DNA]</scope>
    <source>
        <strain evidence="2">DSM 18603</strain>
    </source>
</reference>
<keyword evidence="1" id="KW-0732">Signal</keyword>
<accession>H1YC14</accession>
<dbReference type="EMBL" id="CM001403">
    <property type="protein sequence ID" value="EHQ29577.1"/>
    <property type="molecule type" value="Genomic_DNA"/>
</dbReference>
<dbReference type="AlphaFoldDB" id="H1YC14"/>
<feature type="chain" id="PRO_5003558948" description="DUF4412 domain-containing protein" evidence="1">
    <location>
        <begin position="20"/>
        <end position="186"/>
    </location>
</feature>
<proteinExistence type="predicted"/>
<dbReference type="STRING" id="714943.Mucpa_5505"/>
<feature type="signal peptide" evidence="1">
    <location>
        <begin position="1"/>
        <end position="19"/>
    </location>
</feature>
<sequence>MKKISVLAIALLSGISVFAQKYVPKIDAGTQMGYTISMNGEKINFLLNVNSIADSVKMTWEVSKYGTGTYVMAAKSLEDGKKMFMQAPQPDEVTKLSDAETMAFISKTAFKSMAKSQTMEFDDLTYTVTKAETSPIKIDNKELDVVHAISADGKNEMWILNNPDFPLICKTKNGTLGADLTLNYIR</sequence>
<name>H1YC14_9SPHI</name>
<dbReference type="eggNOG" id="ENOG5033HJH">
    <property type="taxonomic scope" value="Bacteria"/>
</dbReference>
<keyword evidence="3" id="KW-1185">Reference proteome</keyword>
<organism evidence="2 3">
    <name type="scientific">Mucilaginibacter paludis DSM 18603</name>
    <dbReference type="NCBI Taxonomy" id="714943"/>
    <lineage>
        <taxon>Bacteria</taxon>
        <taxon>Pseudomonadati</taxon>
        <taxon>Bacteroidota</taxon>
        <taxon>Sphingobacteriia</taxon>
        <taxon>Sphingobacteriales</taxon>
        <taxon>Sphingobacteriaceae</taxon>
        <taxon>Mucilaginibacter</taxon>
    </lineage>
</organism>
<evidence type="ECO:0000313" key="3">
    <source>
        <dbReference type="Proteomes" id="UP000002774"/>
    </source>
</evidence>
<dbReference type="HOGENOM" id="CLU_1452923_0_0_10"/>
<evidence type="ECO:0000313" key="2">
    <source>
        <dbReference type="EMBL" id="EHQ29577.1"/>
    </source>
</evidence>
<evidence type="ECO:0008006" key="4">
    <source>
        <dbReference type="Google" id="ProtNLM"/>
    </source>
</evidence>
<evidence type="ECO:0000256" key="1">
    <source>
        <dbReference type="SAM" id="SignalP"/>
    </source>
</evidence>
<dbReference type="Proteomes" id="UP000002774">
    <property type="component" value="Chromosome"/>
</dbReference>
<protein>
    <recommendedName>
        <fullName evidence="4">DUF4412 domain-containing protein</fullName>
    </recommendedName>
</protein>
<dbReference type="RefSeq" id="WP_008510860.1">
    <property type="nucleotide sequence ID" value="NZ_CM001403.1"/>
</dbReference>
<gene>
    <name evidence="2" type="ORF">Mucpa_5505</name>
</gene>
<dbReference type="OrthoDB" id="1029582at2"/>